<evidence type="ECO:0000313" key="3">
    <source>
        <dbReference type="Proteomes" id="UP000054563"/>
    </source>
</evidence>
<feature type="region of interest" description="Disordered" evidence="1">
    <location>
        <begin position="95"/>
        <end position="114"/>
    </location>
</feature>
<protein>
    <submittedName>
        <fullName evidence="2">Uncharacterized protein</fullName>
    </submittedName>
</protein>
<dbReference type="VEuPathDB" id="FungiDB:CIHG_06457"/>
<evidence type="ECO:0000313" key="2">
    <source>
        <dbReference type="EMBL" id="KMU88789.1"/>
    </source>
</evidence>
<dbReference type="AlphaFoldDB" id="A0A0J8RXB3"/>
<organism evidence="2 3">
    <name type="scientific">Coccidioides immitis H538.4</name>
    <dbReference type="NCBI Taxonomy" id="396776"/>
    <lineage>
        <taxon>Eukaryota</taxon>
        <taxon>Fungi</taxon>
        <taxon>Dikarya</taxon>
        <taxon>Ascomycota</taxon>
        <taxon>Pezizomycotina</taxon>
        <taxon>Eurotiomycetes</taxon>
        <taxon>Eurotiomycetidae</taxon>
        <taxon>Onygenales</taxon>
        <taxon>Onygenaceae</taxon>
        <taxon>Coccidioides</taxon>
    </lineage>
</organism>
<name>A0A0J8RXB3_COCIT</name>
<gene>
    <name evidence="2" type="ORF">CIHG_06457</name>
</gene>
<sequence length="114" mass="12303">MPYLSFDRSTLFVAVQAHTGLNADLSIAGLDASTLGEIFLSSLLSNLDLLLSTTATKVFRLERALRLELGATVLGNVSVRHGYFLEEGGLRVEDGGLRGMSQQGCQADQEDDKE</sequence>
<dbReference type="Proteomes" id="UP000054563">
    <property type="component" value="Unassembled WGS sequence"/>
</dbReference>
<reference evidence="3" key="1">
    <citation type="journal article" date="2010" name="Genome Res.">
        <title>Population genomic sequencing of Coccidioides fungi reveals recent hybridization and transposon control.</title>
        <authorList>
            <person name="Neafsey D.E."/>
            <person name="Barker B.M."/>
            <person name="Sharpton T.J."/>
            <person name="Stajich J.E."/>
            <person name="Park D.J."/>
            <person name="Whiston E."/>
            <person name="Hung C.-Y."/>
            <person name="McMahan C."/>
            <person name="White J."/>
            <person name="Sykes S."/>
            <person name="Heiman D."/>
            <person name="Young S."/>
            <person name="Zeng Q."/>
            <person name="Abouelleil A."/>
            <person name="Aftuck L."/>
            <person name="Bessette D."/>
            <person name="Brown A."/>
            <person name="FitzGerald M."/>
            <person name="Lui A."/>
            <person name="Macdonald J.P."/>
            <person name="Priest M."/>
            <person name="Orbach M.J."/>
            <person name="Galgiani J.N."/>
            <person name="Kirkland T.N."/>
            <person name="Cole G.T."/>
            <person name="Birren B.W."/>
            <person name="Henn M.R."/>
            <person name="Taylor J.W."/>
            <person name="Rounsley S.D."/>
        </authorList>
    </citation>
    <scope>NUCLEOTIDE SEQUENCE [LARGE SCALE GENOMIC DNA]</scope>
    <source>
        <strain evidence="3">H538.4</strain>
    </source>
</reference>
<evidence type="ECO:0000256" key="1">
    <source>
        <dbReference type="SAM" id="MobiDB-lite"/>
    </source>
</evidence>
<dbReference type="EMBL" id="DS017007">
    <property type="protein sequence ID" value="KMU88789.1"/>
    <property type="molecule type" value="Genomic_DNA"/>
</dbReference>
<proteinExistence type="predicted"/>
<accession>A0A0J8RXB3</accession>